<keyword evidence="1 3" id="KW-0547">Nucleotide-binding</keyword>
<dbReference type="InterPro" id="IPR000719">
    <property type="entry name" value="Prot_kinase_dom"/>
</dbReference>
<dbReference type="OrthoDB" id="9788659at2"/>
<sequence length="248" mass="28487">MVAPGMTVFDGSGNEYSVGKILGHGGFGFVYEIQRKQDNMVFALKTLPSDFASIEAYQSFINESQMAMKVSHSNTINYIYVHDGKELSNLPPYIIMEYANQGTLLDMINNQKNTGEFFTNELLKMYFSQLIDGMEHINSVVVHRDIKPDNILVHDGVLKVADFGLSKVSNEHTRQLTFKGIGHIKYMAPERWRQEKNTIQNDIYSMGIVFYELATLRHPYNVKNETDMRQWEDAHWSCQQKCSLKTHS</sequence>
<reference evidence="5 6" key="1">
    <citation type="submission" date="2017-03" db="EMBL/GenBank/DDBJ databases">
        <title>Isolation of Levoglucosan Utilizing Bacteria.</title>
        <authorList>
            <person name="Arya A.S."/>
        </authorList>
    </citation>
    <scope>NUCLEOTIDE SEQUENCE [LARGE SCALE GENOMIC DNA]</scope>
    <source>
        <strain evidence="5 6">MEC069</strain>
    </source>
</reference>
<dbReference type="RefSeq" id="WP_134756897.1">
    <property type="nucleotide sequence ID" value="NZ_MYFO02000009.1"/>
</dbReference>
<gene>
    <name evidence="5" type="ORF">B5M42_22205</name>
</gene>
<dbReference type="InterPro" id="IPR017441">
    <property type="entry name" value="Protein_kinase_ATP_BS"/>
</dbReference>
<dbReference type="PROSITE" id="PS50011">
    <property type="entry name" value="PROTEIN_KINASE_DOM"/>
    <property type="match status" value="1"/>
</dbReference>
<dbReference type="AlphaFoldDB" id="A0A4Y8PSJ9"/>
<dbReference type="GO" id="GO:0005737">
    <property type="term" value="C:cytoplasm"/>
    <property type="evidence" value="ECO:0007669"/>
    <property type="project" value="TreeGrafter"/>
</dbReference>
<evidence type="ECO:0000313" key="6">
    <source>
        <dbReference type="Proteomes" id="UP000298246"/>
    </source>
</evidence>
<evidence type="ECO:0000313" key="5">
    <source>
        <dbReference type="EMBL" id="TFE83792.1"/>
    </source>
</evidence>
<dbReference type="PROSITE" id="PS00107">
    <property type="entry name" value="PROTEIN_KINASE_ATP"/>
    <property type="match status" value="1"/>
</dbReference>
<protein>
    <recommendedName>
        <fullName evidence="4">Protein kinase domain-containing protein</fullName>
    </recommendedName>
</protein>
<dbReference type="GO" id="GO:0005524">
    <property type="term" value="F:ATP binding"/>
    <property type="evidence" value="ECO:0007669"/>
    <property type="project" value="UniProtKB-UniRule"/>
</dbReference>
<dbReference type="InterPro" id="IPR011009">
    <property type="entry name" value="Kinase-like_dom_sf"/>
</dbReference>
<dbReference type="SUPFAM" id="SSF56112">
    <property type="entry name" value="Protein kinase-like (PK-like)"/>
    <property type="match status" value="1"/>
</dbReference>
<name>A0A4Y8PSJ9_9BACL</name>
<dbReference type="EMBL" id="MYFO01000043">
    <property type="protein sequence ID" value="TFE83792.1"/>
    <property type="molecule type" value="Genomic_DNA"/>
</dbReference>
<dbReference type="InterPro" id="IPR053235">
    <property type="entry name" value="Ser_Thr_kinase"/>
</dbReference>
<organism evidence="5 6">
    <name type="scientific">Paenibacillus athensensis</name>
    <dbReference type="NCBI Taxonomy" id="1967502"/>
    <lineage>
        <taxon>Bacteria</taxon>
        <taxon>Bacillati</taxon>
        <taxon>Bacillota</taxon>
        <taxon>Bacilli</taxon>
        <taxon>Bacillales</taxon>
        <taxon>Paenibacillaceae</taxon>
        <taxon>Paenibacillus</taxon>
    </lineage>
</organism>
<proteinExistence type="predicted"/>
<dbReference type="Pfam" id="PF00069">
    <property type="entry name" value="Pkinase"/>
    <property type="match status" value="1"/>
</dbReference>
<dbReference type="PANTHER" id="PTHR24361">
    <property type="entry name" value="MITOGEN-ACTIVATED KINASE KINASE KINASE"/>
    <property type="match status" value="1"/>
</dbReference>
<dbReference type="Gene3D" id="1.10.510.10">
    <property type="entry name" value="Transferase(Phosphotransferase) domain 1"/>
    <property type="match status" value="1"/>
</dbReference>
<evidence type="ECO:0000256" key="1">
    <source>
        <dbReference type="ARBA" id="ARBA00022741"/>
    </source>
</evidence>
<evidence type="ECO:0000256" key="3">
    <source>
        <dbReference type="PROSITE-ProRule" id="PRU10141"/>
    </source>
</evidence>
<feature type="domain" description="Protein kinase" evidence="4">
    <location>
        <begin position="16"/>
        <end position="248"/>
    </location>
</feature>
<keyword evidence="6" id="KW-1185">Reference proteome</keyword>
<comment type="caution">
    <text evidence="5">The sequence shown here is derived from an EMBL/GenBank/DDBJ whole genome shotgun (WGS) entry which is preliminary data.</text>
</comment>
<dbReference type="GO" id="GO:0004674">
    <property type="term" value="F:protein serine/threonine kinase activity"/>
    <property type="evidence" value="ECO:0007669"/>
    <property type="project" value="TreeGrafter"/>
</dbReference>
<dbReference type="InterPro" id="IPR008271">
    <property type="entry name" value="Ser/Thr_kinase_AS"/>
</dbReference>
<evidence type="ECO:0000259" key="4">
    <source>
        <dbReference type="PROSITE" id="PS50011"/>
    </source>
</evidence>
<dbReference type="CDD" id="cd14014">
    <property type="entry name" value="STKc_PknB_like"/>
    <property type="match status" value="1"/>
</dbReference>
<dbReference type="SMART" id="SM00220">
    <property type="entry name" value="S_TKc"/>
    <property type="match status" value="1"/>
</dbReference>
<accession>A0A4Y8PSJ9</accession>
<dbReference type="Proteomes" id="UP000298246">
    <property type="component" value="Unassembled WGS sequence"/>
</dbReference>
<evidence type="ECO:0000256" key="2">
    <source>
        <dbReference type="ARBA" id="ARBA00022840"/>
    </source>
</evidence>
<keyword evidence="2 3" id="KW-0067">ATP-binding</keyword>
<dbReference type="PROSITE" id="PS00108">
    <property type="entry name" value="PROTEIN_KINASE_ST"/>
    <property type="match status" value="1"/>
</dbReference>
<feature type="binding site" evidence="3">
    <location>
        <position position="45"/>
    </location>
    <ligand>
        <name>ATP</name>
        <dbReference type="ChEBI" id="CHEBI:30616"/>
    </ligand>
</feature>